<dbReference type="InterPro" id="IPR029063">
    <property type="entry name" value="SAM-dependent_MTases_sf"/>
</dbReference>
<evidence type="ECO:0000313" key="2">
    <source>
        <dbReference type="Proteomes" id="UP000198885"/>
    </source>
</evidence>
<reference evidence="1 2" key="1">
    <citation type="submission" date="2016-10" db="EMBL/GenBank/DDBJ databases">
        <authorList>
            <person name="de Groot N.N."/>
        </authorList>
    </citation>
    <scope>NUCLEOTIDE SEQUENCE [LARGE SCALE GENOMIC DNA]</scope>
    <source>
        <strain evidence="1 2">DSM 23042</strain>
    </source>
</reference>
<dbReference type="AlphaFoldDB" id="A0A1H9SNG3"/>
<sequence>MEKNIPDNRSDIADRPTPWFEFTSDRQRRRAAECLSHLDEHYPNAVAVGSFDCAFMAWLIARCDQLTSLDTSDTPLETLLQRPMPPGLRLAKASMPFEWPEGRLDLIVLNEGIAEAKEEHIRLLAAHVARDLNPGGSILISTSDTAGSERREDALSASRVIRTLLSKRDLELTENRSTEGHRVDLLRCPAARRAPQRA</sequence>
<dbReference type="Gene3D" id="3.40.50.150">
    <property type="entry name" value="Vaccinia Virus protein VP39"/>
    <property type="match status" value="1"/>
</dbReference>
<keyword evidence="2" id="KW-1185">Reference proteome</keyword>
<proteinExistence type="predicted"/>
<evidence type="ECO:0008006" key="3">
    <source>
        <dbReference type="Google" id="ProtNLM"/>
    </source>
</evidence>
<protein>
    <recommendedName>
        <fullName evidence="3">Methyltransferase domain-containing protein</fullName>
    </recommendedName>
</protein>
<accession>A0A1H9SNG3</accession>
<dbReference type="OrthoDB" id="116799at2"/>
<name>A0A1H9SNG3_9RHOB</name>
<dbReference type="EMBL" id="FOGU01000003">
    <property type="protein sequence ID" value="SER86444.1"/>
    <property type="molecule type" value="Genomic_DNA"/>
</dbReference>
<dbReference type="RefSeq" id="WP_092690583.1">
    <property type="nucleotide sequence ID" value="NZ_CBDDGO010000004.1"/>
</dbReference>
<evidence type="ECO:0000313" key="1">
    <source>
        <dbReference type="EMBL" id="SER86444.1"/>
    </source>
</evidence>
<gene>
    <name evidence="1" type="ORF">SAMN04490244_103301</name>
</gene>
<organism evidence="1 2">
    <name type="scientific">Tranquillimonas rosea</name>
    <dbReference type="NCBI Taxonomy" id="641238"/>
    <lineage>
        <taxon>Bacteria</taxon>
        <taxon>Pseudomonadati</taxon>
        <taxon>Pseudomonadota</taxon>
        <taxon>Alphaproteobacteria</taxon>
        <taxon>Rhodobacterales</taxon>
        <taxon>Roseobacteraceae</taxon>
        <taxon>Tranquillimonas</taxon>
    </lineage>
</organism>
<dbReference type="STRING" id="641238.SAMN04490244_103301"/>
<dbReference type="Proteomes" id="UP000198885">
    <property type="component" value="Unassembled WGS sequence"/>
</dbReference>
<dbReference type="SUPFAM" id="SSF53335">
    <property type="entry name" value="S-adenosyl-L-methionine-dependent methyltransferases"/>
    <property type="match status" value="1"/>
</dbReference>